<dbReference type="InterPro" id="IPR029058">
    <property type="entry name" value="AB_hydrolase_fold"/>
</dbReference>
<dbReference type="GO" id="GO:0044550">
    <property type="term" value="P:secondary metabolite biosynthetic process"/>
    <property type="evidence" value="ECO:0007669"/>
    <property type="project" value="TreeGrafter"/>
</dbReference>
<dbReference type="Pfam" id="PF03959">
    <property type="entry name" value="FSH1"/>
    <property type="match status" value="1"/>
</dbReference>
<protein>
    <recommendedName>
        <fullName evidence="3">Serine hydrolase domain-containing protein</fullName>
    </recommendedName>
</protein>
<evidence type="ECO:0000256" key="2">
    <source>
        <dbReference type="ARBA" id="ARBA00022801"/>
    </source>
</evidence>
<dbReference type="HOGENOM" id="CLU_051938_0_2_1"/>
<dbReference type="EMBL" id="KB446536">
    <property type="protein sequence ID" value="EME47374.1"/>
    <property type="molecule type" value="Genomic_DNA"/>
</dbReference>
<accession>N1PYQ2</accession>
<reference evidence="5" key="1">
    <citation type="journal article" date="2012" name="PLoS Genet.">
        <title>The genomes of the fungal plant pathogens Cladosporium fulvum and Dothistroma septosporum reveal adaptation to different hosts and lifestyles but also signatures of common ancestry.</title>
        <authorList>
            <person name="de Wit P.J.G.M."/>
            <person name="van der Burgt A."/>
            <person name="Oekmen B."/>
            <person name="Stergiopoulos I."/>
            <person name="Abd-Elsalam K.A."/>
            <person name="Aerts A.L."/>
            <person name="Bahkali A.H."/>
            <person name="Beenen H.G."/>
            <person name="Chettri P."/>
            <person name="Cox M.P."/>
            <person name="Datema E."/>
            <person name="de Vries R.P."/>
            <person name="Dhillon B."/>
            <person name="Ganley A.R."/>
            <person name="Griffiths S.A."/>
            <person name="Guo Y."/>
            <person name="Hamelin R.C."/>
            <person name="Henrissat B."/>
            <person name="Kabir M.S."/>
            <person name="Jashni M.K."/>
            <person name="Kema G."/>
            <person name="Klaubauf S."/>
            <person name="Lapidus A."/>
            <person name="Levasseur A."/>
            <person name="Lindquist E."/>
            <person name="Mehrabi R."/>
            <person name="Ohm R.A."/>
            <person name="Owen T.J."/>
            <person name="Salamov A."/>
            <person name="Schwelm A."/>
            <person name="Schijlen E."/>
            <person name="Sun H."/>
            <person name="van den Burg H.A."/>
            <person name="van Ham R.C.H.J."/>
            <person name="Zhang S."/>
            <person name="Goodwin S.B."/>
            <person name="Grigoriev I.V."/>
            <person name="Collemare J."/>
            <person name="Bradshaw R.E."/>
        </authorList>
    </citation>
    <scope>NUCLEOTIDE SEQUENCE [LARGE SCALE GENOMIC DNA]</scope>
    <source>
        <strain evidence="5">NZE10 / CBS 128990</strain>
    </source>
</reference>
<name>N1PYQ2_DOTSN</name>
<evidence type="ECO:0000256" key="1">
    <source>
        <dbReference type="ARBA" id="ARBA00005863"/>
    </source>
</evidence>
<gene>
    <name evidence="4" type="ORF">DOTSEDRAFT_145976</name>
</gene>
<evidence type="ECO:0000313" key="4">
    <source>
        <dbReference type="EMBL" id="EME47374.1"/>
    </source>
</evidence>
<evidence type="ECO:0000259" key="3">
    <source>
        <dbReference type="Pfam" id="PF03959"/>
    </source>
</evidence>
<evidence type="ECO:0000313" key="5">
    <source>
        <dbReference type="Proteomes" id="UP000016933"/>
    </source>
</evidence>
<feature type="non-terminal residue" evidence="4">
    <location>
        <position position="262"/>
    </location>
</feature>
<dbReference type="OrthoDB" id="414698at2759"/>
<reference evidence="4 5" key="2">
    <citation type="journal article" date="2012" name="PLoS Pathog.">
        <title>Diverse lifestyles and strategies of plant pathogenesis encoded in the genomes of eighteen Dothideomycetes fungi.</title>
        <authorList>
            <person name="Ohm R.A."/>
            <person name="Feau N."/>
            <person name="Henrissat B."/>
            <person name="Schoch C.L."/>
            <person name="Horwitz B.A."/>
            <person name="Barry K.W."/>
            <person name="Condon B.J."/>
            <person name="Copeland A.C."/>
            <person name="Dhillon B."/>
            <person name="Glaser F."/>
            <person name="Hesse C.N."/>
            <person name="Kosti I."/>
            <person name="LaButti K."/>
            <person name="Lindquist E.A."/>
            <person name="Lucas S."/>
            <person name="Salamov A.A."/>
            <person name="Bradshaw R.E."/>
            <person name="Ciuffetti L."/>
            <person name="Hamelin R.C."/>
            <person name="Kema G.H.J."/>
            <person name="Lawrence C."/>
            <person name="Scott J.A."/>
            <person name="Spatafora J.W."/>
            <person name="Turgeon B.G."/>
            <person name="de Wit P.J.G.M."/>
            <person name="Zhong S."/>
            <person name="Goodwin S.B."/>
            <person name="Grigoriev I.V."/>
        </authorList>
    </citation>
    <scope>NUCLEOTIDE SEQUENCE [LARGE SCALE GENOMIC DNA]</scope>
    <source>
        <strain evidence="5">NZE10 / CBS 128990</strain>
    </source>
</reference>
<organism evidence="4 5">
    <name type="scientific">Dothistroma septosporum (strain NZE10 / CBS 128990)</name>
    <name type="common">Red band needle blight fungus</name>
    <name type="synonym">Mycosphaerella pini</name>
    <dbReference type="NCBI Taxonomy" id="675120"/>
    <lineage>
        <taxon>Eukaryota</taxon>
        <taxon>Fungi</taxon>
        <taxon>Dikarya</taxon>
        <taxon>Ascomycota</taxon>
        <taxon>Pezizomycotina</taxon>
        <taxon>Dothideomycetes</taxon>
        <taxon>Dothideomycetidae</taxon>
        <taxon>Mycosphaerellales</taxon>
        <taxon>Mycosphaerellaceae</taxon>
        <taxon>Dothistroma</taxon>
    </lineage>
</organism>
<sequence length="262" mass="29172">MSLPNAPTNDTTLNIPRLLCFHGGGTNSKIFKVQCRGLEKALRETFRFVYVEAPYISYPGPDVVQVYKHMAPFKGWLRWRDEDELRSSPEAVERINAAIKIAIDEDDKEGATGEFVGVLGFSQGAKLAASILYTQQQLREVMHERSGWPPFRFGILLAGRTPMVWLNADYDGPIGTVDAAAVSTAPTDHLPPMLDSQKLSVPTLHVHGMQDPGLPLHRKFLHNCCDSSSTTLLEWDGSHRIPFKHADVDQLVQEILKLARGT</sequence>
<dbReference type="OMA" id="TEWGPFR"/>
<feature type="domain" description="Serine hydrolase" evidence="3">
    <location>
        <begin position="16"/>
        <end position="250"/>
    </location>
</feature>
<dbReference type="AlphaFoldDB" id="N1PYQ2"/>
<keyword evidence="5" id="KW-1185">Reference proteome</keyword>
<dbReference type="SUPFAM" id="SSF53474">
    <property type="entry name" value="alpha/beta-Hydrolases"/>
    <property type="match status" value="1"/>
</dbReference>
<dbReference type="GO" id="GO:0016787">
    <property type="term" value="F:hydrolase activity"/>
    <property type="evidence" value="ECO:0007669"/>
    <property type="project" value="UniProtKB-KW"/>
</dbReference>
<dbReference type="Gene3D" id="3.40.50.1820">
    <property type="entry name" value="alpha/beta hydrolase"/>
    <property type="match status" value="1"/>
</dbReference>
<dbReference type="Proteomes" id="UP000016933">
    <property type="component" value="Unassembled WGS sequence"/>
</dbReference>
<dbReference type="InterPro" id="IPR005645">
    <property type="entry name" value="FSH-like_dom"/>
</dbReference>
<dbReference type="GO" id="GO:0005737">
    <property type="term" value="C:cytoplasm"/>
    <property type="evidence" value="ECO:0007669"/>
    <property type="project" value="TreeGrafter"/>
</dbReference>
<comment type="similarity">
    <text evidence="1">Belongs to the LovG family.</text>
</comment>
<dbReference type="PANTHER" id="PTHR48070:SF3">
    <property type="entry name" value="ESTERASE DBAE-RELATED"/>
    <property type="match status" value="1"/>
</dbReference>
<dbReference type="InterPro" id="IPR050593">
    <property type="entry name" value="LovG"/>
</dbReference>
<dbReference type="PANTHER" id="PTHR48070">
    <property type="entry name" value="ESTERASE OVCA2"/>
    <property type="match status" value="1"/>
</dbReference>
<keyword evidence="2" id="KW-0378">Hydrolase</keyword>
<dbReference type="eggNOG" id="KOG2551">
    <property type="taxonomic scope" value="Eukaryota"/>
</dbReference>
<proteinExistence type="inferred from homology"/>
<dbReference type="GO" id="GO:0005634">
    <property type="term" value="C:nucleus"/>
    <property type="evidence" value="ECO:0007669"/>
    <property type="project" value="TreeGrafter"/>
</dbReference>